<sequence length="189" mass="20755">MITGPLRTTVQLAITKRNYPPPLSAKQATSESCSTRNLSIELQVNAVAKNIVDPLSRVQAILYPQLLSLRIALVLAVALCCFDYCSSVRALPPAKTFSKPQKAQLHDAHLPSGLKCSSYITPALTSPNWLPIRTEGQLRNGVLHRRGLYPRGGGAHQRHWQLWCALFPGQPGNLRLPRFSGVAWEAGRA</sequence>
<keyword evidence="2" id="KW-1185">Reference proteome</keyword>
<dbReference type="AlphaFoldDB" id="A0AAV7TBR4"/>
<dbReference type="EMBL" id="JANPWB010000007">
    <property type="protein sequence ID" value="KAJ1173980.1"/>
    <property type="molecule type" value="Genomic_DNA"/>
</dbReference>
<evidence type="ECO:0000313" key="2">
    <source>
        <dbReference type="Proteomes" id="UP001066276"/>
    </source>
</evidence>
<name>A0AAV7TBR4_PLEWA</name>
<proteinExistence type="predicted"/>
<organism evidence="1 2">
    <name type="scientific">Pleurodeles waltl</name>
    <name type="common">Iberian ribbed newt</name>
    <dbReference type="NCBI Taxonomy" id="8319"/>
    <lineage>
        <taxon>Eukaryota</taxon>
        <taxon>Metazoa</taxon>
        <taxon>Chordata</taxon>
        <taxon>Craniata</taxon>
        <taxon>Vertebrata</taxon>
        <taxon>Euteleostomi</taxon>
        <taxon>Amphibia</taxon>
        <taxon>Batrachia</taxon>
        <taxon>Caudata</taxon>
        <taxon>Salamandroidea</taxon>
        <taxon>Salamandridae</taxon>
        <taxon>Pleurodelinae</taxon>
        <taxon>Pleurodeles</taxon>
    </lineage>
</organism>
<protein>
    <submittedName>
        <fullName evidence="1">Uncharacterized protein</fullName>
    </submittedName>
</protein>
<reference evidence="1" key="1">
    <citation type="journal article" date="2022" name="bioRxiv">
        <title>Sequencing and chromosome-scale assembly of the giantPleurodeles waltlgenome.</title>
        <authorList>
            <person name="Brown T."/>
            <person name="Elewa A."/>
            <person name="Iarovenko S."/>
            <person name="Subramanian E."/>
            <person name="Araus A.J."/>
            <person name="Petzold A."/>
            <person name="Susuki M."/>
            <person name="Suzuki K.-i.T."/>
            <person name="Hayashi T."/>
            <person name="Toyoda A."/>
            <person name="Oliveira C."/>
            <person name="Osipova E."/>
            <person name="Leigh N.D."/>
            <person name="Simon A."/>
            <person name="Yun M.H."/>
        </authorList>
    </citation>
    <scope>NUCLEOTIDE SEQUENCE</scope>
    <source>
        <strain evidence="1">20211129_DDA</strain>
        <tissue evidence="1">Liver</tissue>
    </source>
</reference>
<dbReference type="Proteomes" id="UP001066276">
    <property type="component" value="Chromosome 4_1"/>
</dbReference>
<evidence type="ECO:0000313" key="1">
    <source>
        <dbReference type="EMBL" id="KAJ1173980.1"/>
    </source>
</evidence>
<comment type="caution">
    <text evidence="1">The sequence shown here is derived from an EMBL/GenBank/DDBJ whole genome shotgun (WGS) entry which is preliminary data.</text>
</comment>
<accession>A0AAV7TBR4</accession>
<gene>
    <name evidence="1" type="ORF">NDU88_005804</name>
</gene>